<dbReference type="RefSeq" id="XP_065957507.1">
    <property type="nucleotide sequence ID" value="XM_066099780.1"/>
</dbReference>
<evidence type="ECO:0000313" key="1">
    <source>
        <dbReference type="EMBL" id="QQK46105.1"/>
    </source>
</evidence>
<name>A0A7T6XRU5_PENDI</name>
<evidence type="ECO:0000313" key="2">
    <source>
        <dbReference type="Proteomes" id="UP000595662"/>
    </source>
</evidence>
<accession>A0A7T6XRU5</accession>
<dbReference type="AlphaFoldDB" id="A0A7T6XRU5"/>
<organism evidence="1 2">
    <name type="scientific">Penicillium digitatum</name>
    <name type="common">Green mold</name>
    <dbReference type="NCBI Taxonomy" id="36651"/>
    <lineage>
        <taxon>Eukaryota</taxon>
        <taxon>Fungi</taxon>
        <taxon>Dikarya</taxon>
        <taxon>Ascomycota</taxon>
        <taxon>Pezizomycotina</taxon>
        <taxon>Eurotiomycetes</taxon>
        <taxon>Eurotiomycetidae</taxon>
        <taxon>Eurotiales</taxon>
        <taxon>Aspergillaceae</taxon>
        <taxon>Penicillium</taxon>
    </lineage>
</organism>
<gene>
    <name evidence="1" type="ORF">Pdw03_1003</name>
</gene>
<dbReference type="GeneID" id="90952214"/>
<reference evidence="1 2" key="1">
    <citation type="submission" date="2020-08" db="EMBL/GenBank/DDBJ databases">
        <title>The completed genome sequence of the pathogenic ascomycete fungus Penicillium digitatum.</title>
        <authorList>
            <person name="Wang M."/>
        </authorList>
    </citation>
    <scope>NUCLEOTIDE SEQUENCE [LARGE SCALE GENOMIC DNA]</scope>
    <source>
        <strain evidence="1 2">PdW03</strain>
    </source>
</reference>
<dbReference type="EMBL" id="CP060777">
    <property type="protein sequence ID" value="QQK46105.1"/>
    <property type="molecule type" value="Genomic_DNA"/>
</dbReference>
<protein>
    <submittedName>
        <fullName evidence="1">CDR ABC transporter</fullName>
    </submittedName>
</protein>
<dbReference type="Proteomes" id="UP000595662">
    <property type="component" value="Chromosome 4"/>
</dbReference>
<sequence length="102" mass="11464">MNLYDPEATISGIFRGQQNDASECLANDITTGLITGDMLVDSRKRDEWQTGYVQQQDIHLHTSTGREALVLGILLRHTPNYTIKENKSRILLWAGKPVLTPL</sequence>
<proteinExistence type="predicted"/>